<dbReference type="GO" id="GO:0000987">
    <property type="term" value="F:cis-regulatory region sequence-specific DNA binding"/>
    <property type="evidence" value="ECO:0007669"/>
    <property type="project" value="TreeGrafter"/>
</dbReference>
<evidence type="ECO:0000256" key="1">
    <source>
        <dbReference type="ARBA" id="ARBA00004123"/>
    </source>
</evidence>
<protein>
    <submittedName>
        <fullName evidence="9">ELL</fullName>
    </submittedName>
</protein>
<keyword evidence="5" id="KW-0539">Nucleus</keyword>
<feature type="region of interest" description="Disordered" evidence="7">
    <location>
        <begin position="387"/>
        <end position="422"/>
    </location>
</feature>
<dbReference type="EMBL" id="VXIV02003250">
    <property type="protein sequence ID" value="KAF6019213.1"/>
    <property type="molecule type" value="Genomic_DNA"/>
</dbReference>
<dbReference type="InterPro" id="IPR042065">
    <property type="entry name" value="E3_ELL-like"/>
</dbReference>
<accession>A0A7J7IZ67</accession>
<keyword evidence="4" id="KW-0804">Transcription</keyword>
<evidence type="ECO:0000256" key="6">
    <source>
        <dbReference type="PROSITE-ProRule" id="PRU01324"/>
    </source>
</evidence>
<dbReference type="Pfam" id="PF07303">
    <property type="entry name" value="Occludin_ELL"/>
    <property type="match status" value="1"/>
</dbReference>
<organism evidence="9 10">
    <name type="scientific">Bugula neritina</name>
    <name type="common">Brown bryozoan</name>
    <name type="synonym">Sertularia neritina</name>
    <dbReference type="NCBI Taxonomy" id="10212"/>
    <lineage>
        <taxon>Eukaryota</taxon>
        <taxon>Metazoa</taxon>
        <taxon>Spiralia</taxon>
        <taxon>Lophotrochozoa</taxon>
        <taxon>Bryozoa</taxon>
        <taxon>Gymnolaemata</taxon>
        <taxon>Cheilostomatida</taxon>
        <taxon>Flustrina</taxon>
        <taxon>Buguloidea</taxon>
        <taxon>Bugulidae</taxon>
        <taxon>Bugula</taxon>
    </lineage>
</organism>
<feature type="compositionally biased region" description="Basic and acidic residues" evidence="7">
    <location>
        <begin position="401"/>
        <end position="422"/>
    </location>
</feature>
<dbReference type="InterPro" id="IPR036390">
    <property type="entry name" value="WH_DNA-bd_sf"/>
</dbReference>
<gene>
    <name evidence="9" type="ORF">EB796_022516</name>
</gene>
<evidence type="ECO:0000313" key="10">
    <source>
        <dbReference type="Proteomes" id="UP000593567"/>
    </source>
</evidence>
<dbReference type="PANTHER" id="PTHR23288">
    <property type="entry name" value="OCCLUDIN AND RNA POLYMERASE II ELONGATION FACTOR ELL"/>
    <property type="match status" value="1"/>
</dbReference>
<dbReference type="OrthoDB" id="6284217at2759"/>
<keyword evidence="3" id="KW-0805">Transcription regulation</keyword>
<evidence type="ECO:0000313" key="9">
    <source>
        <dbReference type="EMBL" id="KAF6019213.1"/>
    </source>
</evidence>
<feature type="compositionally biased region" description="Polar residues" evidence="7">
    <location>
        <begin position="179"/>
        <end position="235"/>
    </location>
</feature>
<dbReference type="GO" id="GO:0032968">
    <property type="term" value="P:positive regulation of transcription elongation by RNA polymerase II"/>
    <property type="evidence" value="ECO:0007669"/>
    <property type="project" value="TreeGrafter"/>
</dbReference>
<evidence type="ECO:0000256" key="3">
    <source>
        <dbReference type="ARBA" id="ARBA00023015"/>
    </source>
</evidence>
<comment type="similarity">
    <text evidence="2 6">Belongs to the ELL/occludin family.</text>
</comment>
<dbReference type="InterPro" id="IPR031176">
    <property type="entry name" value="ELL/occludin"/>
</dbReference>
<dbReference type="SUPFAM" id="SSF46785">
    <property type="entry name" value="Winged helix' DNA-binding domain"/>
    <property type="match status" value="1"/>
</dbReference>
<feature type="region of interest" description="Disordered" evidence="7">
    <location>
        <begin position="147"/>
        <end position="258"/>
    </location>
</feature>
<dbReference type="PANTHER" id="PTHR23288:SF17">
    <property type="entry name" value="RNA POLYMERASE II ELONGATION FACTOR ELL"/>
    <property type="match status" value="1"/>
</dbReference>
<feature type="compositionally biased region" description="Low complexity" evidence="7">
    <location>
        <begin position="168"/>
        <end position="178"/>
    </location>
</feature>
<feature type="domain" description="OCEL" evidence="8">
    <location>
        <begin position="429"/>
        <end position="539"/>
    </location>
</feature>
<dbReference type="PROSITE" id="PS51980">
    <property type="entry name" value="OCEL"/>
    <property type="match status" value="1"/>
</dbReference>
<keyword evidence="10" id="KW-1185">Reference proteome</keyword>
<evidence type="ECO:0000256" key="2">
    <source>
        <dbReference type="ARBA" id="ARBA00009171"/>
    </source>
</evidence>
<evidence type="ECO:0000256" key="4">
    <source>
        <dbReference type="ARBA" id="ARBA00023163"/>
    </source>
</evidence>
<dbReference type="InterPro" id="IPR010844">
    <property type="entry name" value="Occludin_ELL"/>
</dbReference>
<reference evidence="9" key="1">
    <citation type="submission" date="2020-06" db="EMBL/GenBank/DDBJ databases">
        <title>Draft genome of Bugula neritina, a colonial animal packing powerful symbionts and potential medicines.</title>
        <authorList>
            <person name="Rayko M."/>
        </authorList>
    </citation>
    <scope>NUCLEOTIDE SEQUENCE [LARGE SCALE GENOMIC DNA]</scope>
    <source>
        <strain evidence="9">Kwan_BN1</strain>
    </source>
</reference>
<dbReference type="Gene3D" id="1.10.10.2670">
    <property type="entry name" value="E3 ubiquitin-protein ligase"/>
    <property type="match status" value="1"/>
</dbReference>
<comment type="subcellular location">
    <subcellularLocation>
        <location evidence="1">Nucleus</location>
    </subcellularLocation>
</comment>
<feature type="compositionally biased region" description="Polar residues" evidence="7">
    <location>
        <begin position="156"/>
        <end position="167"/>
    </location>
</feature>
<dbReference type="GO" id="GO:0042795">
    <property type="term" value="P:snRNA transcription by RNA polymerase II"/>
    <property type="evidence" value="ECO:0007669"/>
    <property type="project" value="TreeGrafter"/>
</dbReference>
<name>A0A7J7IZ67_BUGNE</name>
<evidence type="ECO:0000259" key="8">
    <source>
        <dbReference type="PROSITE" id="PS51980"/>
    </source>
</evidence>
<dbReference type="Pfam" id="PF10390">
    <property type="entry name" value="ELL"/>
    <property type="match status" value="2"/>
</dbReference>
<dbReference type="AlphaFoldDB" id="A0A7J7IZ67"/>
<comment type="caution">
    <text evidence="9">The sequence shown here is derived from an EMBL/GenBank/DDBJ whole genome shotgun (WGS) entry which is preliminary data.</text>
</comment>
<dbReference type="Proteomes" id="UP000593567">
    <property type="component" value="Unassembled WGS sequence"/>
</dbReference>
<dbReference type="SUPFAM" id="SSF144292">
    <property type="entry name" value="occludin/ELL-like"/>
    <property type="match status" value="1"/>
</dbReference>
<evidence type="ECO:0000256" key="7">
    <source>
        <dbReference type="SAM" id="MobiDB-lite"/>
    </source>
</evidence>
<evidence type="ECO:0000256" key="5">
    <source>
        <dbReference type="ARBA" id="ARBA00023242"/>
    </source>
</evidence>
<dbReference type="GO" id="GO:0008023">
    <property type="term" value="C:transcription elongation factor complex"/>
    <property type="evidence" value="ECO:0007669"/>
    <property type="project" value="InterPro"/>
</dbReference>
<sequence length="545" mass="61665">MMALKEGCQYGLLSNDSTIRANLSCAHVKLTDAAAKVIEDYHLKNKTNQYKPTIEIGDDQGIIRIHDGQKYKEFYFTVRPQPIDPNGSYDCIKQARNGKLEMLDTMSQRITVSATDEVYQTTKDKLTVKNEESKKYCAKEIDQTKGGVKSKKITKTIRSNHNGMALTSSARSTSISQSNLKQTKNDSTSDLPTRSPNSNSHFPGGFNTSPPSSAVTAQSNTYNSSATMANSQTNAAKKLDKLKRKQQTKRNTQAKEAAVAHNKTVAPSKSEREKMKAALLTVPIRERIVHALAAKPNVFDTPQLLAKFKSEGLNTTEHLKEIHDTLTLVGLPNGKRCWALRPEYFGEVDVNWSFYSETDKQLVKRNLNRPISSSVASSIAGTATSSSGVRPVVAVHPTSDTSKRKTSDDRDPDLPLLKRDRLDPDSVNEDFMEKYPDISSYDQRNSFKNDFNDDYPEYITLFEHFKKKYNDKFQRLADRLRASAPGSGEYKKIEEKIRKKHAEITFSHEYRSKKLRLDYLQQKLHHIKKKVQEYDRTVWGNEGIH</sequence>
<dbReference type="GO" id="GO:0006368">
    <property type="term" value="P:transcription elongation by RNA polymerase II"/>
    <property type="evidence" value="ECO:0007669"/>
    <property type="project" value="InterPro"/>
</dbReference>
<dbReference type="InterPro" id="IPR019464">
    <property type="entry name" value="ELL_N"/>
</dbReference>
<dbReference type="Gene3D" id="6.10.140.340">
    <property type="match status" value="1"/>
</dbReference>
<proteinExistence type="inferred from homology"/>